<proteinExistence type="predicted"/>
<gene>
    <name evidence="1" type="ORF">FYJ85_06565</name>
</gene>
<name>A0A844G020_9BACT</name>
<dbReference type="Proteomes" id="UP000435649">
    <property type="component" value="Unassembled WGS sequence"/>
</dbReference>
<evidence type="ECO:0000313" key="1">
    <source>
        <dbReference type="EMBL" id="MST96706.1"/>
    </source>
</evidence>
<accession>A0A844G020</accession>
<dbReference type="AlphaFoldDB" id="A0A844G020"/>
<organism evidence="1 2">
    <name type="scientific">Victivallis lenta</name>
    <dbReference type="NCBI Taxonomy" id="2606640"/>
    <lineage>
        <taxon>Bacteria</taxon>
        <taxon>Pseudomonadati</taxon>
        <taxon>Lentisphaerota</taxon>
        <taxon>Lentisphaeria</taxon>
        <taxon>Victivallales</taxon>
        <taxon>Victivallaceae</taxon>
        <taxon>Victivallis</taxon>
    </lineage>
</organism>
<reference evidence="1 2" key="1">
    <citation type="submission" date="2019-08" db="EMBL/GenBank/DDBJ databases">
        <title>In-depth cultivation of the pig gut microbiome towards novel bacterial diversity and tailored functional studies.</title>
        <authorList>
            <person name="Wylensek D."/>
            <person name="Hitch T.C.A."/>
            <person name="Clavel T."/>
        </authorList>
    </citation>
    <scope>NUCLEOTIDE SEQUENCE [LARGE SCALE GENOMIC DNA]</scope>
    <source>
        <strain evidence="1 2">BBE-744-WT-12</strain>
    </source>
</reference>
<sequence>MKTNDKSLSFNRFPVEIMQNTMIIPPILRLEYIAALEKAYRSTDDFIQFIIAREMEMLRELLRLPGRSLEETEVAILSEGSD</sequence>
<comment type="caution">
    <text evidence="1">The sequence shown here is derived from an EMBL/GenBank/DDBJ whole genome shotgun (WGS) entry which is preliminary data.</text>
</comment>
<protein>
    <submittedName>
        <fullName evidence="1">Uncharacterized protein</fullName>
    </submittedName>
</protein>
<keyword evidence="2" id="KW-1185">Reference proteome</keyword>
<evidence type="ECO:0000313" key="2">
    <source>
        <dbReference type="Proteomes" id="UP000435649"/>
    </source>
</evidence>
<dbReference type="EMBL" id="VUNS01000005">
    <property type="protein sequence ID" value="MST96706.1"/>
    <property type="molecule type" value="Genomic_DNA"/>
</dbReference>
<dbReference type="RefSeq" id="WP_154417434.1">
    <property type="nucleotide sequence ID" value="NZ_VUNS01000005.1"/>
</dbReference>